<dbReference type="EMBL" id="LT546645">
    <property type="protein sequence ID" value="SAI73283.1"/>
    <property type="molecule type" value="Genomic_DNA"/>
</dbReference>
<organism evidence="1 2">
    <name type="scientific">Bordetella trematum</name>
    <dbReference type="NCBI Taxonomy" id="123899"/>
    <lineage>
        <taxon>Bacteria</taxon>
        <taxon>Pseudomonadati</taxon>
        <taxon>Pseudomonadota</taxon>
        <taxon>Betaproteobacteria</taxon>
        <taxon>Burkholderiales</taxon>
        <taxon>Alcaligenaceae</taxon>
        <taxon>Bordetella</taxon>
    </lineage>
</organism>
<dbReference type="AlphaFoldDB" id="A0A157ST12"/>
<dbReference type="RefSeq" id="WP_025514736.1">
    <property type="nucleotide sequence ID" value="NZ_CP016340.1"/>
</dbReference>
<dbReference type="KEGG" id="btrm:SAMEA390648703596"/>
<accession>A0A157ST12</accession>
<name>A0A157ST12_9BORD</name>
<dbReference type="GeneID" id="56589169"/>
<protein>
    <submittedName>
        <fullName evidence="1">Uncharacterized protein</fullName>
    </submittedName>
</protein>
<keyword evidence="2" id="KW-1185">Reference proteome</keyword>
<dbReference type="STRING" id="123899.SAMEA3906487_03596"/>
<dbReference type="PATRIC" id="fig|123899.6.peg.3598"/>
<evidence type="ECO:0000313" key="1">
    <source>
        <dbReference type="EMBL" id="SAI73283.1"/>
    </source>
</evidence>
<evidence type="ECO:0000313" key="2">
    <source>
        <dbReference type="Proteomes" id="UP000076825"/>
    </source>
</evidence>
<proteinExistence type="predicted"/>
<sequence>MTSTPSSQAIASLDSEPKVALSHALGDMALNAAHIALFAMRQKNPEETLGVMDDVADSVLQYLVKELGWPADMKANAKARMTQTLQMALAVSKGAKR</sequence>
<gene>
    <name evidence="1" type="ORF">SAMEA3906487_03596</name>
</gene>
<dbReference type="Proteomes" id="UP000076825">
    <property type="component" value="Chromosome 1"/>
</dbReference>
<reference evidence="1 2" key="1">
    <citation type="submission" date="2016-04" db="EMBL/GenBank/DDBJ databases">
        <authorList>
            <consortium name="Pathogen Informatics"/>
        </authorList>
    </citation>
    <scope>NUCLEOTIDE SEQUENCE [LARGE SCALE GENOMIC DNA]</scope>
    <source>
        <strain evidence="1 2">H044680328</strain>
    </source>
</reference>